<dbReference type="InterPro" id="IPR036868">
    <property type="entry name" value="TusA-like_sf"/>
</dbReference>
<organism evidence="4 5">
    <name type="scientific">Nocardioides kribbensis</name>
    <dbReference type="NCBI Taxonomy" id="305517"/>
    <lineage>
        <taxon>Bacteria</taxon>
        <taxon>Bacillati</taxon>
        <taxon>Actinomycetota</taxon>
        <taxon>Actinomycetes</taxon>
        <taxon>Propionibacteriales</taxon>
        <taxon>Nocardioidaceae</taxon>
        <taxon>Nocardioides</taxon>
    </lineage>
</organism>
<comment type="similarity">
    <text evidence="1">Belongs to the sulfur carrier protein TusA family.</text>
</comment>
<keyword evidence="5" id="KW-1185">Reference proteome</keyword>
<dbReference type="Proteomes" id="UP001482520">
    <property type="component" value="Unassembled WGS sequence"/>
</dbReference>
<dbReference type="PROSITE" id="PS01148">
    <property type="entry name" value="UPF0033"/>
    <property type="match status" value="1"/>
</dbReference>
<sequence>MTRGLDPDETPGQGPGQVPGEDPTAVALELDCRGMVCPAPVIELARHVGDVAPGEVVAVVATDVAARVDVPAWCRMRGHHYVGADDLGDGAVRLRVRRA</sequence>
<dbReference type="EMBL" id="JBEGDP010000003">
    <property type="protein sequence ID" value="MEQ7846448.1"/>
    <property type="molecule type" value="Genomic_DNA"/>
</dbReference>
<evidence type="ECO:0000256" key="1">
    <source>
        <dbReference type="ARBA" id="ARBA00008984"/>
    </source>
</evidence>
<dbReference type="Gene3D" id="3.30.110.40">
    <property type="entry name" value="TusA-like domain"/>
    <property type="match status" value="1"/>
</dbReference>
<dbReference type="Pfam" id="PF01206">
    <property type="entry name" value="TusA"/>
    <property type="match status" value="1"/>
</dbReference>
<evidence type="ECO:0000313" key="4">
    <source>
        <dbReference type="EMBL" id="MEQ7846448.1"/>
    </source>
</evidence>
<reference evidence="4 5" key="1">
    <citation type="submission" date="2024-02" db="EMBL/GenBank/DDBJ databases">
        <title>Full genome sequence of Nocardioides kribbensis.</title>
        <authorList>
            <person name="Poletto B.L."/>
            <person name="Silva G."/>
            <person name="Galante D."/>
            <person name="Campos K.R."/>
            <person name="Santos M.B.N."/>
            <person name="Sacchi C.T."/>
        </authorList>
    </citation>
    <scope>NUCLEOTIDE SEQUENCE [LARGE SCALE GENOMIC DNA]</scope>
    <source>
        <strain evidence="4 5">O4R</strain>
    </source>
</reference>
<accession>A0ABV1NVD4</accession>
<dbReference type="SUPFAM" id="SSF64307">
    <property type="entry name" value="SirA-like"/>
    <property type="match status" value="1"/>
</dbReference>
<evidence type="ECO:0000259" key="3">
    <source>
        <dbReference type="PROSITE" id="PS01148"/>
    </source>
</evidence>
<name>A0ABV1NVD4_9ACTN</name>
<dbReference type="RefSeq" id="WP_349803869.1">
    <property type="nucleotide sequence ID" value="NZ_JBEGDP010000003.1"/>
</dbReference>
<evidence type="ECO:0000256" key="2">
    <source>
        <dbReference type="SAM" id="MobiDB-lite"/>
    </source>
</evidence>
<proteinExistence type="inferred from homology"/>
<dbReference type="CDD" id="cd00291">
    <property type="entry name" value="SirA_YedF_YeeD"/>
    <property type="match status" value="1"/>
</dbReference>
<protein>
    <submittedName>
        <fullName evidence="4">Sulfurtransferase TusA family protein</fullName>
    </submittedName>
</protein>
<comment type="caution">
    <text evidence="4">The sequence shown here is derived from an EMBL/GenBank/DDBJ whole genome shotgun (WGS) entry which is preliminary data.</text>
</comment>
<feature type="domain" description="UPF0033" evidence="3">
    <location>
        <begin position="30"/>
        <end position="54"/>
    </location>
</feature>
<dbReference type="InterPro" id="IPR001455">
    <property type="entry name" value="TusA-like"/>
</dbReference>
<dbReference type="PANTHER" id="PTHR33279">
    <property type="entry name" value="SULFUR CARRIER PROTEIN YEDF-RELATED"/>
    <property type="match status" value="1"/>
</dbReference>
<gene>
    <name evidence="4" type="ORF">V6R90_04090</name>
</gene>
<feature type="region of interest" description="Disordered" evidence="2">
    <location>
        <begin position="1"/>
        <end position="24"/>
    </location>
</feature>
<evidence type="ECO:0000313" key="5">
    <source>
        <dbReference type="Proteomes" id="UP001482520"/>
    </source>
</evidence>
<dbReference type="PANTHER" id="PTHR33279:SF6">
    <property type="entry name" value="SULFUR CARRIER PROTEIN YEDF-RELATED"/>
    <property type="match status" value="1"/>
</dbReference>